<name>A0ACB8Q764_9AGAM</name>
<sequence>MTNITIPLTSQTAPSPAVTLSNTPALAAPGSFSQIVSDQPRDDGDTAPVPETQRLAPDINAMFSSAKDPSARDKRKSKGKGKEKVAAREPTPPRVSSSHPTKKRVDRCVEKAIDTLELQLLKIPDTRLRKATALQLSRELRVAGAKIGSPPGSPSDGHPPSDDDMIDVDDDVDSDHGSDLPDEIPDEPNALDADPFMTPAPRITPVFPSQKPADRHVSLVSPQTRRHTSCPSSPADLVYGLPEAHTSGFSGDLPVPSFYDNNFVDKRYIPMSAFCEETLRLMDENPSKYIKSDQCLRNNSTKKFVQFDGLDIPKEEDLSPVMWTCAAQRWLSWLELPTASGMGKLHSDLLDCMRMHFRLVKSQPGFGEEGFAIDTWPSVLRHDISFRRRFFSSPWIFTEDEWDFQLHKQITRDVFEANRRLRATHFRAPEVQLTPRPLGPPRFQPYPRDRSFRNSGARPSDADRSERVSKKRCFGCGRRAHLLANCTERQTVDGRPKLIAFKDGVVLLPSDRKSGDKFCCAFNANSR</sequence>
<protein>
    <submittedName>
        <fullName evidence="1">Uncharacterized protein</fullName>
    </submittedName>
</protein>
<reference evidence="1" key="2">
    <citation type="journal article" date="2022" name="New Phytol.">
        <title>Evolutionary transition to the ectomycorrhizal habit in the genomes of a hyperdiverse lineage of mushroom-forming fungi.</title>
        <authorList>
            <person name="Looney B."/>
            <person name="Miyauchi S."/>
            <person name="Morin E."/>
            <person name="Drula E."/>
            <person name="Courty P.E."/>
            <person name="Kohler A."/>
            <person name="Kuo A."/>
            <person name="LaButti K."/>
            <person name="Pangilinan J."/>
            <person name="Lipzen A."/>
            <person name="Riley R."/>
            <person name="Andreopoulos W."/>
            <person name="He G."/>
            <person name="Johnson J."/>
            <person name="Nolan M."/>
            <person name="Tritt A."/>
            <person name="Barry K.W."/>
            <person name="Grigoriev I.V."/>
            <person name="Nagy L.G."/>
            <person name="Hibbett D."/>
            <person name="Henrissat B."/>
            <person name="Matheny P.B."/>
            <person name="Labbe J."/>
            <person name="Martin F.M."/>
        </authorList>
    </citation>
    <scope>NUCLEOTIDE SEQUENCE</scope>
    <source>
        <strain evidence="1">EC-137</strain>
    </source>
</reference>
<dbReference type="EMBL" id="MU273951">
    <property type="protein sequence ID" value="KAI0027246.1"/>
    <property type="molecule type" value="Genomic_DNA"/>
</dbReference>
<gene>
    <name evidence="1" type="ORF">K488DRAFT_74688</name>
</gene>
<organism evidence="1 2">
    <name type="scientific">Vararia minispora EC-137</name>
    <dbReference type="NCBI Taxonomy" id="1314806"/>
    <lineage>
        <taxon>Eukaryota</taxon>
        <taxon>Fungi</taxon>
        <taxon>Dikarya</taxon>
        <taxon>Basidiomycota</taxon>
        <taxon>Agaricomycotina</taxon>
        <taxon>Agaricomycetes</taxon>
        <taxon>Russulales</taxon>
        <taxon>Lachnocladiaceae</taxon>
        <taxon>Vararia</taxon>
    </lineage>
</organism>
<evidence type="ECO:0000313" key="1">
    <source>
        <dbReference type="EMBL" id="KAI0027246.1"/>
    </source>
</evidence>
<keyword evidence="2" id="KW-1185">Reference proteome</keyword>
<feature type="non-terminal residue" evidence="1">
    <location>
        <position position="527"/>
    </location>
</feature>
<dbReference type="Proteomes" id="UP000814128">
    <property type="component" value="Unassembled WGS sequence"/>
</dbReference>
<accession>A0ACB8Q764</accession>
<evidence type="ECO:0000313" key="2">
    <source>
        <dbReference type="Proteomes" id="UP000814128"/>
    </source>
</evidence>
<comment type="caution">
    <text evidence="1">The sequence shown here is derived from an EMBL/GenBank/DDBJ whole genome shotgun (WGS) entry which is preliminary data.</text>
</comment>
<reference evidence="1" key="1">
    <citation type="submission" date="2021-02" db="EMBL/GenBank/DDBJ databases">
        <authorList>
            <consortium name="DOE Joint Genome Institute"/>
            <person name="Ahrendt S."/>
            <person name="Looney B.P."/>
            <person name="Miyauchi S."/>
            <person name="Morin E."/>
            <person name="Drula E."/>
            <person name="Courty P.E."/>
            <person name="Chicoki N."/>
            <person name="Fauchery L."/>
            <person name="Kohler A."/>
            <person name="Kuo A."/>
            <person name="Labutti K."/>
            <person name="Pangilinan J."/>
            <person name="Lipzen A."/>
            <person name="Riley R."/>
            <person name="Andreopoulos W."/>
            <person name="He G."/>
            <person name="Johnson J."/>
            <person name="Barry K.W."/>
            <person name="Grigoriev I.V."/>
            <person name="Nagy L."/>
            <person name="Hibbett D."/>
            <person name="Henrissat B."/>
            <person name="Matheny P.B."/>
            <person name="Labbe J."/>
            <person name="Martin F."/>
        </authorList>
    </citation>
    <scope>NUCLEOTIDE SEQUENCE</scope>
    <source>
        <strain evidence="1">EC-137</strain>
    </source>
</reference>
<proteinExistence type="predicted"/>